<feature type="region of interest" description="Disordered" evidence="4">
    <location>
        <begin position="992"/>
        <end position="1011"/>
    </location>
</feature>
<keyword evidence="7" id="KW-1185">Reference proteome</keyword>
<dbReference type="InterPro" id="IPR051012">
    <property type="entry name" value="CellSynth/LPSAsmb/PSIAsmb"/>
</dbReference>
<dbReference type="SUPFAM" id="SSF81901">
    <property type="entry name" value="HCP-like"/>
    <property type="match status" value="1"/>
</dbReference>
<feature type="chain" id="PRO_5045754006" description="Tetratricopeptide repeat protein" evidence="5">
    <location>
        <begin position="20"/>
        <end position="1011"/>
    </location>
</feature>
<evidence type="ECO:0000256" key="1">
    <source>
        <dbReference type="ARBA" id="ARBA00022737"/>
    </source>
</evidence>
<dbReference type="InterPro" id="IPR019734">
    <property type="entry name" value="TPR_rpt"/>
</dbReference>
<dbReference type="RefSeq" id="WP_187255320.1">
    <property type="nucleotide sequence ID" value="NZ_JBHULF010000006.1"/>
</dbReference>
<evidence type="ECO:0000313" key="7">
    <source>
        <dbReference type="Proteomes" id="UP000765802"/>
    </source>
</evidence>
<keyword evidence="5" id="KW-0732">Signal</keyword>
<dbReference type="SMART" id="SM00028">
    <property type="entry name" value="TPR"/>
    <property type="match status" value="8"/>
</dbReference>
<protein>
    <recommendedName>
        <fullName evidence="8">Tetratricopeptide repeat protein</fullName>
    </recommendedName>
</protein>
<name>A0ABR7M4Q9_9BACT</name>
<keyword evidence="1" id="KW-0677">Repeat</keyword>
<feature type="signal peptide" evidence="5">
    <location>
        <begin position="1"/>
        <end position="19"/>
    </location>
</feature>
<sequence length="1011" mass="115654">MRRIVATIICCSVLQTVQAQETAFFTDPQSGFKQAKEFYQRGQYSLAYPLFRELSQQLREPDRSGQSLNYQEVRYYAIVCGLMQNEKGALDQAIEFAELDENKGRVELMNYQLGEYYFRQKDYYKAVTHYEKASVDHFENDELANLKFHQGYSYFNLQRFSEAKPLLDAVRQMTGNENYNDANYYYGFIAFRDKQYRDALQSFTVVEKDPDYQDVVPYYIATIHYITGDKEKALSYATGKLNQGNNYYDLELRKLVGHGFFEKGEFTKALPYLEAYAAKTKPLGRQDLYELSYSYYYARQYEKAISGFKQLGGKEDSLAQNSMYLLGDAYLKTSQKANARNAFLFCAMNSSNPSQQEISKFNYGKLSYELGYHDIALTELQQFLASYPNSVYYKEAQEVLVGVMARTSNYRDALALIDGMKAPSDQVKQYFPAILYGRATELINDGLLSNAEDLLDRAIKAPFNQQVLPLATYWKGELAFRAGNWDDAVLYFTEYLATPVVNSEVNPQNARYNLGYAYLKKEMYRQAQTNFDQVARTVSSKTTAVEQDAFIRSADALYMQRDYNKAGGMYDQVIKFGWPSSDYASFQKAMIAGISSTGEKIRQLQQMQKKYANSSLVPDANLEIANSYLSGEQFREAIPFLNAVVKDNRSEALKPRAYLQAGIAWYNLNNNDESLKQYNTLLQQYPNSPEAEEALDNARSIYVEEGRTGEYVGFAKKMGRDVSTSQQDSLAYAEAEVQLSNGNFTNALQRFNAYLTKYPEGRYVIESNYYKAEIHQSRKEWADAAACYGEVADRVPNRFGEKSLLQAARLNFFDLKNYEKAAGWYARLKEFAGSEENKLEAMRGLLRSQYQLAQWPEATENAKELLQFKGASADDKLLSNMVLARAARQDNQYDLAISYYKSVAAGSKGEMSAEARYEIAWCQFEQSKLKEAEKSAFDVINKSGSYERWVTKAYILLGDIYMKQQDYFNAKATFQSVVENASIPDLKEEAQRKLNEAAEAEKKQNNVSAQN</sequence>
<dbReference type="PANTHER" id="PTHR45586">
    <property type="entry name" value="TPR REPEAT-CONTAINING PROTEIN PA4667"/>
    <property type="match status" value="1"/>
</dbReference>
<reference evidence="6 7" key="1">
    <citation type="submission" date="2016-07" db="EMBL/GenBank/DDBJ databases">
        <title>Genome analysis of Flavihumibacter stibioxidans YS-17.</title>
        <authorList>
            <person name="Shi K."/>
            <person name="Han Y."/>
            <person name="Wang G."/>
        </authorList>
    </citation>
    <scope>NUCLEOTIDE SEQUENCE [LARGE SCALE GENOMIC DNA]</scope>
    <source>
        <strain evidence="6 7">YS-17</strain>
    </source>
</reference>
<feature type="repeat" description="TPR" evidence="3">
    <location>
        <begin position="655"/>
        <end position="688"/>
    </location>
</feature>
<keyword evidence="2 3" id="KW-0802">TPR repeat</keyword>
<dbReference type="PANTHER" id="PTHR45586:SF1">
    <property type="entry name" value="LIPOPOLYSACCHARIDE ASSEMBLY PROTEIN B"/>
    <property type="match status" value="1"/>
</dbReference>
<evidence type="ECO:0000256" key="2">
    <source>
        <dbReference type="ARBA" id="ARBA00022803"/>
    </source>
</evidence>
<dbReference type="InterPro" id="IPR011990">
    <property type="entry name" value="TPR-like_helical_dom_sf"/>
</dbReference>
<dbReference type="SUPFAM" id="SSF48452">
    <property type="entry name" value="TPR-like"/>
    <property type="match status" value="5"/>
</dbReference>
<dbReference type="PROSITE" id="PS50005">
    <property type="entry name" value="TPR"/>
    <property type="match status" value="1"/>
</dbReference>
<accession>A0ABR7M4Q9</accession>
<organism evidence="6 7">
    <name type="scientific">Flavihumibacter stibioxidans</name>
    <dbReference type="NCBI Taxonomy" id="1834163"/>
    <lineage>
        <taxon>Bacteria</taxon>
        <taxon>Pseudomonadati</taxon>
        <taxon>Bacteroidota</taxon>
        <taxon>Chitinophagia</taxon>
        <taxon>Chitinophagales</taxon>
        <taxon>Chitinophagaceae</taxon>
        <taxon>Flavihumibacter</taxon>
    </lineage>
</organism>
<dbReference type="Pfam" id="PF13432">
    <property type="entry name" value="TPR_16"/>
    <property type="match status" value="4"/>
</dbReference>
<dbReference type="Gene3D" id="1.25.40.10">
    <property type="entry name" value="Tetratricopeptide repeat domain"/>
    <property type="match status" value="6"/>
</dbReference>
<evidence type="ECO:0008006" key="8">
    <source>
        <dbReference type="Google" id="ProtNLM"/>
    </source>
</evidence>
<evidence type="ECO:0000256" key="4">
    <source>
        <dbReference type="SAM" id="MobiDB-lite"/>
    </source>
</evidence>
<proteinExistence type="predicted"/>
<evidence type="ECO:0000256" key="3">
    <source>
        <dbReference type="PROSITE-ProRule" id="PRU00339"/>
    </source>
</evidence>
<dbReference type="Proteomes" id="UP000765802">
    <property type="component" value="Unassembled WGS sequence"/>
</dbReference>
<evidence type="ECO:0000256" key="5">
    <source>
        <dbReference type="SAM" id="SignalP"/>
    </source>
</evidence>
<evidence type="ECO:0000313" key="6">
    <source>
        <dbReference type="EMBL" id="MBC6489990.1"/>
    </source>
</evidence>
<dbReference type="EMBL" id="MBUA01000001">
    <property type="protein sequence ID" value="MBC6489990.1"/>
    <property type="molecule type" value="Genomic_DNA"/>
</dbReference>
<comment type="caution">
    <text evidence="6">The sequence shown here is derived from an EMBL/GenBank/DDBJ whole genome shotgun (WGS) entry which is preliminary data.</text>
</comment>
<feature type="compositionally biased region" description="Basic and acidic residues" evidence="4">
    <location>
        <begin position="992"/>
        <end position="1004"/>
    </location>
</feature>
<gene>
    <name evidence="6" type="ORF">BC349_03350</name>
</gene>
<dbReference type="Pfam" id="PF13181">
    <property type="entry name" value="TPR_8"/>
    <property type="match status" value="1"/>
</dbReference>